<feature type="binding site" description="axial binding residue" evidence="9">
    <location>
        <position position="111"/>
    </location>
    <ligand>
        <name>heme c</name>
        <dbReference type="ChEBI" id="CHEBI:61717"/>
        <label>1</label>
    </ligand>
    <ligandPart>
        <name>Fe</name>
        <dbReference type="ChEBI" id="CHEBI:18248"/>
    </ligandPart>
</feature>
<dbReference type="RefSeq" id="WP_154373055.1">
    <property type="nucleotide sequence ID" value="NZ_WKJJ01000005.1"/>
</dbReference>
<keyword evidence="10" id="KW-0812">Transmembrane</keyword>
<dbReference type="Gene3D" id="1.10.760.10">
    <property type="entry name" value="Cytochrome c-like domain"/>
    <property type="match status" value="2"/>
</dbReference>
<dbReference type="PANTHER" id="PTHR33751:SF9">
    <property type="entry name" value="CYTOCHROME C4"/>
    <property type="match status" value="1"/>
</dbReference>
<accession>A0A7X2IL11</accession>
<feature type="binding site" description="covalent" evidence="8">
    <location>
        <position position="71"/>
    </location>
    <ligand>
        <name>heme c</name>
        <dbReference type="ChEBI" id="CHEBI:61717"/>
        <label>1</label>
    </ligand>
</feature>
<evidence type="ECO:0000256" key="1">
    <source>
        <dbReference type="ARBA" id="ARBA00004418"/>
    </source>
</evidence>
<feature type="domain" description="Cytochrome c" evidence="11">
    <location>
        <begin position="39"/>
        <end position="134"/>
    </location>
</feature>
<evidence type="ECO:0000313" key="13">
    <source>
        <dbReference type="Proteomes" id="UP000446768"/>
    </source>
</evidence>
<comment type="subcellular location">
    <subcellularLocation>
        <location evidence="1">Periplasm</location>
    </subcellularLocation>
</comment>
<dbReference type="GO" id="GO:0009055">
    <property type="term" value="F:electron transfer activity"/>
    <property type="evidence" value="ECO:0007669"/>
    <property type="project" value="InterPro"/>
</dbReference>
<dbReference type="InterPro" id="IPR050597">
    <property type="entry name" value="Cytochrome_c_Oxidase_Subunit"/>
</dbReference>
<evidence type="ECO:0000259" key="11">
    <source>
        <dbReference type="PROSITE" id="PS51007"/>
    </source>
</evidence>
<feature type="binding site" description="covalent" evidence="8">
    <location>
        <position position="160"/>
    </location>
    <ligand>
        <name>heme c</name>
        <dbReference type="ChEBI" id="CHEBI:61717"/>
        <label>2</label>
    </ligand>
</feature>
<dbReference type="PIRSF" id="PIRSF000005">
    <property type="entry name" value="Cytochrome_c4"/>
    <property type="match status" value="1"/>
</dbReference>
<keyword evidence="4 9" id="KW-0479">Metal-binding</keyword>
<protein>
    <submittedName>
        <fullName evidence="12">C-type cytochrome</fullName>
    </submittedName>
</protein>
<evidence type="ECO:0000256" key="7">
    <source>
        <dbReference type="ARBA" id="ARBA00023004"/>
    </source>
</evidence>
<evidence type="ECO:0000256" key="9">
    <source>
        <dbReference type="PIRSR" id="PIRSR000005-2"/>
    </source>
</evidence>
<keyword evidence="13" id="KW-1185">Reference proteome</keyword>
<feature type="domain" description="Cytochrome c" evidence="11">
    <location>
        <begin position="146"/>
        <end position="224"/>
    </location>
</feature>
<dbReference type="EMBL" id="WKJJ01000005">
    <property type="protein sequence ID" value="MRV71967.1"/>
    <property type="molecule type" value="Genomic_DNA"/>
</dbReference>
<dbReference type="InterPro" id="IPR024167">
    <property type="entry name" value="Cytochrome_c4-like"/>
</dbReference>
<keyword evidence="6" id="KW-0249">Electron transport</keyword>
<keyword evidence="10" id="KW-1133">Transmembrane helix</keyword>
<keyword evidence="7 9" id="KW-0408">Iron</keyword>
<dbReference type="GO" id="GO:0042597">
    <property type="term" value="C:periplasmic space"/>
    <property type="evidence" value="ECO:0007669"/>
    <property type="project" value="UniProtKB-SubCell"/>
</dbReference>
<keyword evidence="10" id="KW-0472">Membrane</keyword>
<feature type="binding site" description="axial binding residue" evidence="9">
    <location>
        <position position="72"/>
    </location>
    <ligand>
        <name>heme c</name>
        <dbReference type="ChEBI" id="CHEBI:61717"/>
        <label>1</label>
    </ligand>
    <ligandPart>
        <name>Fe</name>
        <dbReference type="ChEBI" id="CHEBI:18248"/>
    </ligandPart>
</feature>
<dbReference type="GO" id="GO:0005506">
    <property type="term" value="F:iron ion binding"/>
    <property type="evidence" value="ECO:0007669"/>
    <property type="project" value="InterPro"/>
</dbReference>
<sequence length="224" mass="23758">METVKKPRSAAGWALITVGWLALVAVLVAGIVFGPNVLGLVEAGQDVERIAQEDARNGGPWPRATDTCQACHGFEGNARASNYPRLAGQQQAYIAKQLRDFASGARTDPTMTPMALSMDDAELNAMAAHFAKMQPVANDTFKADPAAATRGEALAKSANCASCHGQQFEGKGEFPRLTGQNAGYLRDQLAAFKGGKRKDPVMAAIVAPLAEQQIDDLAQYLAGR</sequence>
<feature type="binding site" description="covalent" evidence="8">
    <location>
        <position position="163"/>
    </location>
    <ligand>
        <name>heme c</name>
        <dbReference type="ChEBI" id="CHEBI:61717"/>
        <label>2</label>
    </ligand>
</feature>
<organism evidence="12 13">
    <name type="scientific">Pseudoduganella rivuli</name>
    <dbReference type="NCBI Taxonomy" id="2666085"/>
    <lineage>
        <taxon>Bacteria</taxon>
        <taxon>Pseudomonadati</taxon>
        <taxon>Pseudomonadota</taxon>
        <taxon>Betaproteobacteria</taxon>
        <taxon>Burkholderiales</taxon>
        <taxon>Oxalobacteraceae</taxon>
        <taxon>Telluria group</taxon>
        <taxon>Pseudoduganella</taxon>
    </lineage>
</organism>
<feature type="binding site" description="axial binding residue" evidence="9">
    <location>
        <position position="164"/>
    </location>
    <ligand>
        <name>heme c</name>
        <dbReference type="ChEBI" id="CHEBI:61717"/>
        <label>2</label>
    </ligand>
    <ligandPart>
        <name>Fe</name>
        <dbReference type="ChEBI" id="CHEBI:18248"/>
    </ligandPart>
</feature>
<evidence type="ECO:0000256" key="3">
    <source>
        <dbReference type="ARBA" id="ARBA00022617"/>
    </source>
</evidence>
<dbReference type="InterPro" id="IPR036909">
    <property type="entry name" value="Cyt_c-like_dom_sf"/>
</dbReference>
<feature type="binding site" description="axial binding residue" evidence="9">
    <location>
        <position position="202"/>
    </location>
    <ligand>
        <name>heme c</name>
        <dbReference type="ChEBI" id="CHEBI:61717"/>
        <label>2</label>
    </ligand>
    <ligandPart>
        <name>Fe</name>
        <dbReference type="ChEBI" id="CHEBI:18248"/>
    </ligandPart>
</feature>
<evidence type="ECO:0000313" key="12">
    <source>
        <dbReference type="EMBL" id="MRV71967.1"/>
    </source>
</evidence>
<feature type="transmembrane region" description="Helical" evidence="10">
    <location>
        <begin position="12"/>
        <end position="33"/>
    </location>
</feature>
<comment type="caution">
    <text evidence="12">The sequence shown here is derived from an EMBL/GenBank/DDBJ whole genome shotgun (WGS) entry which is preliminary data.</text>
</comment>
<evidence type="ECO:0000256" key="8">
    <source>
        <dbReference type="PIRSR" id="PIRSR000005-1"/>
    </source>
</evidence>
<dbReference type="Pfam" id="PF00034">
    <property type="entry name" value="Cytochrom_C"/>
    <property type="match status" value="1"/>
</dbReference>
<dbReference type="PANTHER" id="PTHR33751">
    <property type="entry name" value="CBB3-TYPE CYTOCHROME C OXIDASE SUBUNIT FIXP"/>
    <property type="match status" value="1"/>
</dbReference>
<dbReference type="Proteomes" id="UP000446768">
    <property type="component" value="Unassembled WGS sequence"/>
</dbReference>
<dbReference type="Pfam" id="PF13442">
    <property type="entry name" value="Cytochrome_CBB3"/>
    <property type="match status" value="1"/>
</dbReference>
<dbReference type="InterPro" id="IPR009056">
    <property type="entry name" value="Cyt_c-like_dom"/>
</dbReference>
<reference evidence="12 13" key="1">
    <citation type="submission" date="2019-11" db="EMBL/GenBank/DDBJ databases">
        <title>Novel species isolated from a subtropical stream in China.</title>
        <authorList>
            <person name="Lu H."/>
        </authorList>
    </citation>
    <scope>NUCLEOTIDE SEQUENCE [LARGE SCALE GENOMIC DNA]</scope>
    <source>
        <strain evidence="12 13">FT92W</strain>
    </source>
</reference>
<evidence type="ECO:0000256" key="4">
    <source>
        <dbReference type="ARBA" id="ARBA00022723"/>
    </source>
</evidence>
<evidence type="ECO:0000256" key="6">
    <source>
        <dbReference type="ARBA" id="ARBA00022982"/>
    </source>
</evidence>
<evidence type="ECO:0000256" key="2">
    <source>
        <dbReference type="ARBA" id="ARBA00022448"/>
    </source>
</evidence>
<evidence type="ECO:0000256" key="10">
    <source>
        <dbReference type="SAM" id="Phobius"/>
    </source>
</evidence>
<feature type="binding site" description="covalent" evidence="8">
    <location>
        <position position="68"/>
    </location>
    <ligand>
        <name>heme c</name>
        <dbReference type="ChEBI" id="CHEBI:61717"/>
        <label>1</label>
    </ligand>
</feature>
<keyword evidence="3 8" id="KW-0349">Heme</keyword>
<name>A0A7X2IL11_9BURK</name>
<evidence type="ECO:0000256" key="5">
    <source>
        <dbReference type="ARBA" id="ARBA00022764"/>
    </source>
</evidence>
<dbReference type="SUPFAM" id="SSF46626">
    <property type="entry name" value="Cytochrome c"/>
    <property type="match status" value="2"/>
</dbReference>
<keyword evidence="5" id="KW-0574">Periplasm</keyword>
<keyword evidence="2" id="KW-0813">Transport</keyword>
<proteinExistence type="predicted"/>
<comment type="PTM">
    <text evidence="8">Binds 2 heme c groups covalently per subunit.</text>
</comment>
<gene>
    <name evidence="12" type="ORF">GJ700_09595</name>
</gene>
<dbReference type="GO" id="GO:0020037">
    <property type="term" value="F:heme binding"/>
    <property type="evidence" value="ECO:0007669"/>
    <property type="project" value="InterPro"/>
</dbReference>
<dbReference type="PROSITE" id="PS51007">
    <property type="entry name" value="CYTC"/>
    <property type="match status" value="2"/>
</dbReference>
<dbReference type="AlphaFoldDB" id="A0A7X2IL11"/>